<sequence length="46" mass="5183">MYFLCEIRCASLRSSDLPTALHQSFLALSRDLTSTFHHVITADNTV</sequence>
<dbReference type="EMBL" id="GBXM01077185">
    <property type="protein sequence ID" value="JAH31392.1"/>
    <property type="molecule type" value="Transcribed_RNA"/>
</dbReference>
<organism evidence="1">
    <name type="scientific">Anguilla anguilla</name>
    <name type="common">European freshwater eel</name>
    <name type="synonym">Muraena anguilla</name>
    <dbReference type="NCBI Taxonomy" id="7936"/>
    <lineage>
        <taxon>Eukaryota</taxon>
        <taxon>Metazoa</taxon>
        <taxon>Chordata</taxon>
        <taxon>Craniata</taxon>
        <taxon>Vertebrata</taxon>
        <taxon>Euteleostomi</taxon>
        <taxon>Actinopterygii</taxon>
        <taxon>Neopterygii</taxon>
        <taxon>Teleostei</taxon>
        <taxon>Anguilliformes</taxon>
        <taxon>Anguillidae</taxon>
        <taxon>Anguilla</taxon>
    </lineage>
</organism>
<protein>
    <submittedName>
        <fullName evidence="1">Uncharacterized protein</fullName>
    </submittedName>
</protein>
<name>A0A0E9R3C1_ANGAN</name>
<dbReference type="EMBL" id="GBXM01084948">
    <property type="protein sequence ID" value="JAH23629.1"/>
    <property type="molecule type" value="Transcribed_RNA"/>
</dbReference>
<evidence type="ECO:0000313" key="1">
    <source>
        <dbReference type="EMBL" id="JAH23629.1"/>
    </source>
</evidence>
<proteinExistence type="predicted"/>
<reference evidence="1" key="1">
    <citation type="submission" date="2014-11" db="EMBL/GenBank/DDBJ databases">
        <authorList>
            <person name="Amaro Gonzalez C."/>
        </authorList>
    </citation>
    <scope>NUCLEOTIDE SEQUENCE</scope>
</reference>
<dbReference type="AlphaFoldDB" id="A0A0E9R3C1"/>
<accession>A0A0E9R3C1</accession>
<reference evidence="1" key="2">
    <citation type="journal article" date="2015" name="Fish Shellfish Immunol.">
        <title>Early steps in the European eel (Anguilla anguilla)-Vibrio vulnificus interaction in the gills: Role of the RtxA13 toxin.</title>
        <authorList>
            <person name="Callol A."/>
            <person name="Pajuelo D."/>
            <person name="Ebbesson L."/>
            <person name="Teles M."/>
            <person name="MacKenzie S."/>
            <person name="Amaro C."/>
        </authorList>
    </citation>
    <scope>NUCLEOTIDE SEQUENCE</scope>
</reference>